<evidence type="ECO:0000313" key="3">
    <source>
        <dbReference type="Proteomes" id="UP000315215"/>
    </source>
</evidence>
<dbReference type="OrthoDB" id="48766at2"/>
<feature type="domain" description="DUF1659" evidence="1">
    <location>
        <begin position="2"/>
        <end position="72"/>
    </location>
</feature>
<protein>
    <submittedName>
        <fullName evidence="2">DUF1659 domain-containing protein</fullName>
    </submittedName>
</protein>
<sequence length="74" mass="8140">MAVAEKIDSGLQLIFENGVNPETGEVMLKRKSFNNVKTTATPDQLFAIANVLVPLQQKTLHSIQQSDDLLITES</sequence>
<dbReference type="AlphaFoldDB" id="A0A516KJA8"/>
<dbReference type="RefSeq" id="WP_143896055.1">
    <property type="nucleotide sequence ID" value="NZ_CP041666.1"/>
</dbReference>
<evidence type="ECO:0000313" key="2">
    <source>
        <dbReference type="EMBL" id="QDP41474.1"/>
    </source>
</evidence>
<accession>A0A516KJA8</accession>
<gene>
    <name evidence="2" type="ORF">FN924_15610</name>
</gene>
<evidence type="ECO:0000259" key="1">
    <source>
        <dbReference type="Pfam" id="PF07872"/>
    </source>
</evidence>
<keyword evidence="3" id="KW-1185">Reference proteome</keyword>
<organism evidence="2 3">
    <name type="scientific">Radiobacillus deserti</name>
    <dbReference type="NCBI Taxonomy" id="2594883"/>
    <lineage>
        <taxon>Bacteria</taxon>
        <taxon>Bacillati</taxon>
        <taxon>Bacillota</taxon>
        <taxon>Bacilli</taxon>
        <taxon>Bacillales</taxon>
        <taxon>Bacillaceae</taxon>
        <taxon>Radiobacillus</taxon>
    </lineage>
</organism>
<name>A0A516KJA8_9BACI</name>
<dbReference type="Proteomes" id="UP000315215">
    <property type="component" value="Chromosome"/>
</dbReference>
<dbReference type="InterPro" id="IPR012454">
    <property type="entry name" value="DUF1659"/>
</dbReference>
<dbReference type="Pfam" id="PF07872">
    <property type="entry name" value="DUF1659"/>
    <property type="match status" value="1"/>
</dbReference>
<dbReference type="KEGG" id="aqt:FN924_15610"/>
<dbReference type="EMBL" id="CP041666">
    <property type="protein sequence ID" value="QDP41474.1"/>
    <property type="molecule type" value="Genomic_DNA"/>
</dbReference>
<reference evidence="2 3" key="1">
    <citation type="submission" date="2019-07" db="EMBL/GenBank/DDBJ databases">
        <authorList>
            <person name="Li J."/>
        </authorList>
    </citation>
    <scope>NUCLEOTIDE SEQUENCE [LARGE SCALE GENOMIC DNA]</scope>
    <source>
        <strain evidence="2 3">TKL69</strain>
    </source>
</reference>
<proteinExistence type="predicted"/>